<dbReference type="FunFam" id="3.40.120.10:FF:000035">
    <property type="entry name" value="Pgm3p"/>
    <property type="match status" value="1"/>
</dbReference>
<keyword evidence="5" id="KW-0313">Glucose metabolism</keyword>
<dbReference type="Pfam" id="PF02880">
    <property type="entry name" value="PGM_PMM_III"/>
    <property type="match status" value="1"/>
</dbReference>
<dbReference type="STRING" id="1169540.A0A0G4H836"/>
<keyword evidence="15" id="KW-1185">Reference proteome</keyword>
<dbReference type="Pfam" id="PF02878">
    <property type="entry name" value="PGM_PMM_I"/>
    <property type="match status" value="1"/>
</dbReference>
<dbReference type="GO" id="GO:0008973">
    <property type="term" value="F:phosphopentomutase activity"/>
    <property type="evidence" value="ECO:0007669"/>
    <property type="project" value="TreeGrafter"/>
</dbReference>
<evidence type="ECO:0000259" key="11">
    <source>
        <dbReference type="Pfam" id="PF02878"/>
    </source>
</evidence>
<evidence type="ECO:0000256" key="9">
    <source>
        <dbReference type="ARBA" id="ARBA00023235"/>
    </source>
</evidence>
<dbReference type="GO" id="GO:0006166">
    <property type="term" value="P:purine ribonucleoside salvage"/>
    <property type="evidence" value="ECO:0007669"/>
    <property type="project" value="TreeGrafter"/>
</dbReference>
<dbReference type="VEuPathDB" id="CryptoDB:Vbra_19870"/>
<feature type="domain" description="Alpha-D-phosphohexomutase alpha/beta/alpha" evidence="11">
    <location>
        <begin position="61"/>
        <end position="200"/>
    </location>
</feature>
<dbReference type="InParanoid" id="A0A0G4H836"/>
<accession>A0A0G4H836</accession>
<dbReference type="FunCoup" id="A0A0G4H836">
    <property type="interactions" value="123"/>
</dbReference>
<dbReference type="Gene3D" id="3.40.120.10">
    <property type="entry name" value="Alpha-D-Glucose-1,6-Bisphosphate, subunit A, domain 3"/>
    <property type="match status" value="3"/>
</dbReference>
<evidence type="ECO:0008006" key="16">
    <source>
        <dbReference type="Google" id="ProtNLM"/>
    </source>
</evidence>
<dbReference type="InterPro" id="IPR016066">
    <property type="entry name" value="A-D-PHexomutase_CS"/>
</dbReference>
<dbReference type="Gene3D" id="3.30.310.50">
    <property type="entry name" value="Alpha-D-phosphohexomutase, C-terminal domain"/>
    <property type="match status" value="1"/>
</dbReference>
<proteinExistence type="inferred from homology"/>
<dbReference type="EMBL" id="CDMY01001057">
    <property type="protein sequence ID" value="CEM39967.1"/>
    <property type="molecule type" value="Genomic_DNA"/>
</dbReference>
<dbReference type="PANTHER" id="PTHR45745:SF1">
    <property type="entry name" value="PHOSPHOGLUCOMUTASE 2B-RELATED"/>
    <property type="match status" value="1"/>
</dbReference>
<evidence type="ECO:0000256" key="1">
    <source>
        <dbReference type="ARBA" id="ARBA00001946"/>
    </source>
</evidence>
<evidence type="ECO:0000256" key="3">
    <source>
        <dbReference type="ARBA" id="ARBA00010231"/>
    </source>
</evidence>
<gene>
    <name evidence="14" type="ORF">Vbra_19870</name>
</gene>
<evidence type="ECO:0000256" key="4">
    <source>
        <dbReference type="ARBA" id="ARBA00022490"/>
    </source>
</evidence>
<evidence type="ECO:0000313" key="14">
    <source>
        <dbReference type="EMBL" id="CEM39967.1"/>
    </source>
</evidence>
<dbReference type="Proteomes" id="UP000041254">
    <property type="component" value="Unassembled WGS sequence"/>
</dbReference>
<evidence type="ECO:0000256" key="6">
    <source>
        <dbReference type="ARBA" id="ARBA00022553"/>
    </source>
</evidence>
<dbReference type="GO" id="GO:0006006">
    <property type="term" value="P:glucose metabolic process"/>
    <property type="evidence" value="ECO:0007669"/>
    <property type="project" value="UniProtKB-KW"/>
</dbReference>
<protein>
    <recommendedName>
        <fullName evidence="16">Phosphoglucomutase</fullName>
    </recommendedName>
</protein>
<keyword evidence="6" id="KW-0597">Phosphoprotein</keyword>
<evidence type="ECO:0000259" key="12">
    <source>
        <dbReference type="Pfam" id="PF02879"/>
    </source>
</evidence>
<evidence type="ECO:0000256" key="10">
    <source>
        <dbReference type="ARBA" id="ARBA00023277"/>
    </source>
</evidence>
<name>A0A0G4H836_VITBC</name>
<dbReference type="PRINTS" id="PR00509">
    <property type="entry name" value="PGMPMM"/>
</dbReference>
<dbReference type="InterPro" id="IPR036900">
    <property type="entry name" value="A-D-PHexomutase_C_sf"/>
</dbReference>
<dbReference type="GO" id="GO:0005634">
    <property type="term" value="C:nucleus"/>
    <property type="evidence" value="ECO:0007669"/>
    <property type="project" value="TreeGrafter"/>
</dbReference>
<feature type="domain" description="Alpha-D-phosphohexomutase alpha/beta/alpha" evidence="12">
    <location>
        <begin position="235"/>
        <end position="339"/>
    </location>
</feature>
<dbReference type="PhylomeDB" id="A0A0G4H836"/>
<sequence length="607" mass="67591">MSLLPASEVAAIAEKVSDLTTRTHLQEWYGMDKRKQTQDELKAIVDKGDMDELKNRLCKRLAFGTAGLRGNMGAGFNRMNDVVVLQTSQGLCTYVLKSLGDMAKERGVVIGLDGRHNSQRYAHVTAAVFLSKGFKVYLYLKTVATPMVAYATKARHASCGVMVTASHNPKIDNGYKVYGDNGAQIIPPVDEHISECIMANLNQWEGVDQLLDANTGLLKDTSKIVDLYDESVGSYMTEIPKDLARKPEATAKSNLKIVYTAMHGVGYPFVSQIVEKFGFKNLIVVPQQRDPDPEFSTVSFPNPEEKGALDLAMALADKEGSPMVIANDPDADRFAAAEKTKDGKWHIFHGDELGILFGAYQFQAFKEKGLPASSMLFICSAVSSRMLKKLAETEGCRFEDTMTGFKWMANKSMEVRNKEQFEHLLAYEEALGYQLSEKVADKDGVSASGVWVEMACELYAQGKTVHDKLDELRKKYGYFVTNNAYFLCYDPPTFKAIFDEFRNNGQYKWQLGKFKVTAIRDVTVGYDSTKPDKKCTFPLTATSQMVTLTFENGATLTARTSGTEPKLKWYSEMSSSDPAKARVELQEVVDAVIKDIFQPEKYGLKKP</sequence>
<feature type="domain" description="Alpha-D-phosphohexomutase alpha/beta/alpha" evidence="13">
    <location>
        <begin position="350"/>
        <end position="476"/>
    </location>
</feature>
<dbReference type="InterPro" id="IPR005845">
    <property type="entry name" value="A-D-PHexomutase_a/b/a-II"/>
</dbReference>
<dbReference type="Pfam" id="PF02879">
    <property type="entry name" value="PGM_PMM_II"/>
    <property type="match status" value="1"/>
</dbReference>
<dbReference type="AlphaFoldDB" id="A0A0G4H836"/>
<keyword evidence="8" id="KW-0460">Magnesium</keyword>
<dbReference type="GO" id="GO:0005737">
    <property type="term" value="C:cytoplasm"/>
    <property type="evidence" value="ECO:0007669"/>
    <property type="project" value="UniProtKB-SubCell"/>
</dbReference>
<dbReference type="OrthoDB" id="409777at2759"/>
<reference evidence="14 15" key="1">
    <citation type="submission" date="2014-11" db="EMBL/GenBank/DDBJ databases">
        <authorList>
            <person name="Zhu J."/>
            <person name="Qi W."/>
            <person name="Song R."/>
        </authorList>
    </citation>
    <scope>NUCLEOTIDE SEQUENCE [LARGE SCALE GENOMIC DNA]</scope>
</reference>
<dbReference type="OMA" id="GYCVDPE"/>
<dbReference type="InterPro" id="IPR005846">
    <property type="entry name" value="A-D-PHexomutase_a/b/a-III"/>
</dbReference>
<evidence type="ECO:0000259" key="13">
    <source>
        <dbReference type="Pfam" id="PF02880"/>
    </source>
</evidence>
<dbReference type="GO" id="GO:0000287">
    <property type="term" value="F:magnesium ion binding"/>
    <property type="evidence" value="ECO:0007669"/>
    <property type="project" value="InterPro"/>
</dbReference>
<dbReference type="PANTHER" id="PTHR45745">
    <property type="entry name" value="PHOSPHOMANNOMUTASE 45A"/>
    <property type="match status" value="1"/>
</dbReference>
<keyword evidence="7" id="KW-0479">Metal-binding</keyword>
<comment type="cofactor">
    <cofactor evidence="1">
        <name>Mg(2+)</name>
        <dbReference type="ChEBI" id="CHEBI:18420"/>
    </cofactor>
</comment>
<dbReference type="PROSITE" id="PS00710">
    <property type="entry name" value="PGM_PMM"/>
    <property type="match status" value="1"/>
</dbReference>
<keyword evidence="4" id="KW-0963">Cytoplasm</keyword>
<keyword evidence="9" id="KW-0413">Isomerase</keyword>
<evidence type="ECO:0000256" key="8">
    <source>
        <dbReference type="ARBA" id="ARBA00022842"/>
    </source>
</evidence>
<dbReference type="SUPFAM" id="SSF55957">
    <property type="entry name" value="Phosphoglucomutase, C-terminal domain"/>
    <property type="match status" value="1"/>
</dbReference>
<evidence type="ECO:0000256" key="5">
    <source>
        <dbReference type="ARBA" id="ARBA00022526"/>
    </source>
</evidence>
<dbReference type="InterPro" id="IPR016055">
    <property type="entry name" value="A-D-PHexomutase_a/b/a-I/II/III"/>
</dbReference>
<comment type="similarity">
    <text evidence="3">Belongs to the phosphohexose mutase family.</text>
</comment>
<evidence type="ECO:0000256" key="2">
    <source>
        <dbReference type="ARBA" id="ARBA00004496"/>
    </source>
</evidence>
<evidence type="ECO:0000313" key="15">
    <source>
        <dbReference type="Proteomes" id="UP000041254"/>
    </source>
</evidence>
<comment type="subcellular location">
    <subcellularLocation>
        <location evidence="2">Cytoplasm</location>
    </subcellularLocation>
</comment>
<dbReference type="InterPro" id="IPR005844">
    <property type="entry name" value="A-D-PHexomutase_a/b/a-I"/>
</dbReference>
<dbReference type="SUPFAM" id="SSF53738">
    <property type="entry name" value="Phosphoglucomutase, first 3 domains"/>
    <property type="match status" value="3"/>
</dbReference>
<dbReference type="InterPro" id="IPR005841">
    <property type="entry name" value="Alpha-D-phosphohexomutase_SF"/>
</dbReference>
<organism evidence="14 15">
    <name type="scientific">Vitrella brassicaformis (strain CCMP3155)</name>
    <dbReference type="NCBI Taxonomy" id="1169540"/>
    <lineage>
        <taxon>Eukaryota</taxon>
        <taxon>Sar</taxon>
        <taxon>Alveolata</taxon>
        <taxon>Colpodellida</taxon>
        <taxon>Vitrellaceae</taxon>
        <taxon>Vitrella</taxon>
    </lineage>
</organism>
<keyword evidence="10" id="KW-0119">Carbohydrate metabolism</keyword>
<dbReference type="CDD" id="cd05799">
    <property type="entry name" value="PGM2"/>
    <property type="match status" value="1"/>
</dbReference>
<evidence type="ECO:0000256" key="7">
    <source>
        <dbReference type="ARBA" id="ARBA00022723"/>
    </source>
</evidence>